<dbReference type="SMART" id="SM00020">
    <property type="entry name" value="Tryp_SPc"/>
    <property type="match status" value="1"/>
</dbReference>
<reference evidence="12" key="1">
    <citation type="submission" date="2025-08" db="UniProtKB">
        <authorList>
            <consortium name="RefSeq"/>
        </authorList>
    </citation>
    <scope>IDENTIFICATION</scope>
    <source>
        <tissue evidence="12">Silk gland</tissue>
    </source>
</reference>
<evidence type="ECO:0000313" key="11">
    <source>
        <dbReference type="Proteomes" id="UP000504629"/>
    </source>
</evidence>
<dbReference type="FunFam" id="2.40.10.10:FF:000077">
    <property type="entry name" value="Predicted protein"/>
    <property type="match status" value="1"/>
</dbReference>
<evidence type="ECO:0000256" key="4">
    <source>
        <dbReference type="ARBA" id="ARBA00022801"/>
    </source>
</evidence>
<keyword evidence="11" id="KW-1185">Reference proteome</keyword>
<feature type="domain" description="Peptidase S1" evidence="10">
    <location>
        <begin position="34"/>
        <end position="265"/>
    </location>
</feature>
<dbReference type="PROSITE" id="PS00135">
    <property type="entry name" value="TRYPSIN_SER"/>
    <property type="match status" value="1"/>
</dbReference>
<evidence type="ECO:0000259" key="10">
    <source>
        <dbReference type="PROSITE" id="PS50240"/>
    </source>
</evidence>
<dbReference type="InterPro" id="IPR001314">
    <property type="entry name" value="Peptidase_S1A"/>
</dbReference>
<organism evidence="11 12">
    <name type="scientific">Bombyx mandarina</name>
    <name type="common">Wild silk moth</name>
    <name type="synonym">Wild silkworm</name>
    <dbReference type="NCBI Taxonomy" id="7092"/>
    <lineage>
        <taxon>Eukaryota</taxon>
        <taxon>Metazoa</taxon>
        <taxon>Ecdysozoa</taxon>
        <taxon>Arthropoda</taxon>
        <taxon>Hexapoda</taxon>
        <taxon>Insecta</taxon>
        <taxon>Pterygota</taxon>
        <taxon>Neoptera</taxon>
        <taxon>Endopterygota</taxon>
        <taxon>Lepidoptera</taxon>
        <taxon>Glossata</taxon>
        <taxon>Ditrysia</taxon>
        <taxon>Bombycoidea</taxon>
        <taxon>Bombycidae</taxon>
        <taxon>Bombycinae</taxon>
        <taxon>Bombyx</taxon>
    </lineage>
</organism>
<dbReference type="OrthoDB" id="414661at2759"/>
<comment type="similarity">
    <text evidence="1">Belongs to the peptidase S1 family.</text>
</comment>
<accession>A0A6J2J8Z8</accession>
<evidence type="ECO:0000256" key="8">
    <source>
        <dbReference type="RuleBase" id="RU363034"/>
    </source>
</evidence>
<evidence type="ECO:0000256" key="1">
    <source>
        <dbReference type="ARBA" id="ARBA00007664"/>
    </source>
</evidence>
<protein>
    <submittedName>
        <fullName evidence="12">Trypsin-1-like</fullName>
    </submittedName>
</protein>
<keyword evidence="4 8" id="KW-0378">Hydrolase</keyword>
<dbReference type="InterPro" id="IPR033116">
    <property type="entry name" value="TRYPSIN_SER"/>
</dbReference>
<dbReference type="InterPro" id="IPR043504">
    <property type="entry name" value="Peptidase_S1_PA_chymotrypsin"/>
</dbReference>
<feature type="signal peptide" evidence="9">
    <location>
        <begin position="1"/>
        <end position="20"/>
    </location>
</feature>
<evidence type="ECO:0000256" key="3">
    <source>
        <dbReference type="ARBA" id="ARBA00022729"/>
    </source>
</evidence>
<dbReference type="KEGG" id="bman:114239716"/>
<dbReference type="PANTHER" id="PTHR24276:SF91">
    <property type="entry name" value="AT26814P-RELATED"/>
    <property type="match status" value="1"/>
</dbReference>
<sequence length="267" mass="27943">MKSNICAAFVFFTFSTTASALPTSATSSDLPSRIVNGFPIDITEIPYQASLRRSVASGWAHSCGAVIISNNAVLTAAHCVDSYVLDPSVLKVVVGTSYRLSGGQSYMISRIIAHEQYLQSTLENDIAVVGTSKTMTFSASVNSVAIASSTLSLPIGSEALVSGYGTTSYEGTTSSVLQAAKVKVIAQETCARAYLRITPITSGMLCANATQPPRDACQGDSGGPLVADNVLVGVVSWGEGCADALYPGVYTRVSEYNSWIVRNVGLL</sequence>
<dbReference type="InterPro" id="IPR001254">
    <property type="entry name" value="Trypsin_dom"/>
</dbReference>
<dbReference type="InterPro" id="IPR009003">
    <property type="entry name" value="Peptidase_S1_PA"/>
</dbReference>
<dbReference type="CDD" id="cd00190">
    <property type="entry name" value="Tryp_SPc"/>
    <property type="match status" value="1"/>
</dbReference>
<keyword evidence="5 8" id="KW-0720">Serine protease</keyword>
<keyword evidence="2 8" id="KW-0645">Protease</keyword>
<dbReference type="InterPro" id="IPR050430">
    <property type="entry name" value="Peptidase_S1"/>
</dbReference>
<proteinExistence type="inferred from homology"/>
<dbReference type="GO" id="GO:0006508">
    <property type="term" value="P:proteolysis"/>
    <property type="evidence" value="ECO:0007669"/>
    <property type="project" value="UniProtKB-KW"/>
</dbReference>
<dbReference type="GeneID" id="114239716"/>
<dbReference type="PRINTS" id="PR00722">
    <property type="entry name" value="CHYMOTRYPSIN"/>
</dbReference>
<evidence type="ECO:0000256" key="7">
    <source>
        <dbReference type="ARBA" id="ARBA00023157"/>
    </source>
</evidence>
<keyword evidence="3 9" id="KW-0732">Signal</keyword>
<keyword evidence="7" id="KW-1015">Disulfide bond</keyword>
<dbReference type="PANTHER" id="PTHR24276">
    <property type="entry name" value="POLYSERASE-RELATED"/>
    <property type="match status" value="1"/>
</dbReference>
<evidence type="ECO:0000256" key="2">
    <source>
        <dbReference type="ARBA" id="ARBA00022670"/>
    </source>
</evidence>
<dbReference type="SUPFAM" id="SSF50494">
    <property type="entry name" value="Trypsin-like serine proteases"/>
    <property type="match status" value="1"/>
</dbReference>
<evidence type="ECO:0000256" key="5">
    <source>
        <dbReference type="ARBA" id="ARBA00022825"/>
    </source>
</evidence>
<feature type="chain" id="PRO_5026850862" evidence="9">
    <location>
        <begin position="21"/>
        <end position="267"/>
    </location>
</feature>
<name>A0A6J2J8Z8_BOMMA</name>
<evidence type="ECO:0000256" key="6">
    <source>
        <dbReference type="ARBA" id="ARBA00023145"/>
    </source>
</evidence>
<dbReference type="AlphaFoldDB" id="A0A6J2J8Z8"/>
<keyword evidence="6" id="KW-0865">Zymogen</keyword>
<gene>
    <name evidence="12" type="primary">LOC114239716</name>
</gene>
<dbReference type="Proteomes" id="UP000504629">
    <property type="component" value="Unplaced"/>
</dbReference>
<dbReference type="RefSeq" id="XP_028025871.1">
    <property type="nucleotide sequence ID" value="XM_028170070.1"/>
</dbReference>
<evidence type="ECO:0000256" key="9">
    <source>
        <dbReference type="SAM" id="SignalP"/>
    </source>
</evidence>
<dbReference type="Pfam" id="PF00089">
    <property type="entry name" value="Trypsin"/>
    <property type="match status" value="1"/>
</dbReference>
<dbReference type="Gene3D" id="2.40.10.10">
    <property type="entry name" value="Trypsin-like serine proteases"/>
    <property type="match status" value="1"/>
</dbReference>
<dbReference type="InterPro" id="IPR018114">
    <property type="entry name" value="TRYPSIN_HIS"/>
</dbReference>
<dbReference type="PROSITE" id="PS00134">
    <property type="entry name" value="TRYPSIN_HIS"/>
    <property type="match status" value="1"/>
</dbReference>
<dbReference type="PROSITE" id="PS50240">
    <property type="entry name" value="TRYPSIN_DOM"/>
    <property type="match status" value="1"/>
</dbReference>
<dbReference type="GO" id="GO:0004252">
    <property type="term" value="F:serine-type endopeptidase activity"/>
    <property type="evidence" value="ECO:0007669"/>
    <property type="project" value="InterPro"/>
</dbReference>
<evidence type="ECO:0000313" key="12">
    <source>
        <dbReference type="RefSeq" id="XP_028025871.1"/>
    </source>
</evidence>